<accession>A0A3D0W9A9</accession>
<name>A0A3D0W9A9_9SPHN</name>
<dbReference type="PROSITE" id="PS51257">
    <property type="entry name" value="PROKAR_LIPOPROTEIN"/>
    <property type="match status" value="1"/>
</dbReference>
<gene>
    <name evidence="1" type="ORF">DEP91_04060</name>
</gene>
<dbReference type="AlphaFoldDB" id="A0A3D0W9A9"/>
<sequence length="113" mass="11351">MSRPSVLSPRALFRLMAAVVAALLLMPLGIGCAGQAVASPAPVMASHMDCEGKQPPAAPAHDCRSDCALACAALPVPPSPEARPIVAMAEPAPRAPVSLAHLVNGPAPPPPRG</sequence>
<reference evidence="1 2" key="1">
    <citation type="journal article" date="2018" name="Nat. Biotechnol.">
        <title>A standardized bacterial taxonomy based on genome phylogeny substantially revises the tree of life.</title>
        <authorList>
            <person name="Parks D.H."/>
            <person name="Chuvochina M."/>
            <person name="Waite D.W."/>
            <person name="Rinke C."/>
            <person name="Skarshewski A."/>
            <person name="Chaumeil P.A."/>
            <person name="Hugenholtz P."/>
        </authorList>
    </citation>
    <scope>NUCLEOTIDE SEQUENCE [LARGE SCALE GENOMIC DNA]</scope>
    <source>
        <strain evidence="1">UBA9015</strain>
    </source>
</reference>
<dbReference type="Proteomes" id="UP000262699">
    <property type="component" value="Unassembled WGS sequence"/>
</dbReference>
<protein>
    <recommendedName>
        <fullName evidence="3">DUF2946 domain-containing protein</fullName>
    </recommendedName>
</protein>
<proteinExistence type="predicted"/>
<dbReference type="EMBL" id="DOYJ01000116">
    <property type="protein sequence ID" value="HCB75335.1"/>
    <property type="molecule type" value="Genomic_DNA"/>
</dbReference>
<comment type="caution">
    <text evidence="1">The sequence shown here is derived from an EMBL/GenBank/DDBJ whole genome shotgun (WGS) entry which is preliminary data.</text>
</comment>
<evidence type="ECO:0000313" key="2">
    <source>
        <dbReference type="Proteomes" id="UP000262699"/>
    </source>
</evidence>
<organism evidence="1 2">
    <name type="scientific">Sphingomonas bacterium</name>
    <dbReference type="NCBI Taxonomy" id="1895847"/>
    <lineage>
        <taxon>Bacteria</taxon>
        <taxon>Pseudomonadati</taxon>
        <taxon>Pseudomonadota</taxon>
        <taxon>Alphaproteobacteria</taxon>
        <taxon>Sphingomonadales</taxon>
        <taxon>Sphingomonadaceae</taxon>
        <taxon>Sphingomonas</taxon>
    </lineage>
</organism>
<evidence type="ECO:0008006" key="3">
    <source>
        <dbReference type="Google" id="ProtNLM"/>
    </source>
</evidence>
<evidence type="ECO:0000313" key="1">
    <source>
        <dbReference type="EMBL" id="HCB75335.1"/>
    </source>
</evidence>